<organism evidence="1 2">
    <name type="scientific">Chlorobaculum thiosulfatiphilum</name>
    <name type="common">Chlorobium limicola f.sp. thiosulfatophilum</name>
    <dbReference type="NCBI Taxonomy" id="115852"/>
    <lineage>
        <taxon>Bacteria</taxon>
        <taxon>Pseudomonadati</taxon>
        <taxon>Chlorobiota</taxon>
        <taxon>Chlorobiia</taxon>
        <taxon>Chlorobiales</taxon>
        <taxon>Chlorobiaceae</taxon>
        <taxon>Chlorobaculum</taxon>
    </lineage>
</organism>
<dbReference type="Proteomes" id="UP000308271">
    <property type="component" value="Unassembled WGS sequence"/>
</dbReference>
<evidence type="ECO:0000313" key="1">
    <source>
        <dbReference type="EMBL" id="TNJ36581.1"/>
    </source>
</evidence>
<accession>A0A5C4S1E5</accession>
<keyword evidence="2" id="KW-1185">Reference proteome</keyword>
<dbReference type="AlphaFoldDB" id="A0A5C4S1E5"/>
<dbReference type="EMBL" id="VDCH01000037">
    <property type="protein sequence ID" value="TNJ36581.1"/>
    <property type="molecule type" value="Genomic_DNA"/>
</dbReference>
<reference evidence="1 2" key="1">
    <citation type="submission" date="2019-05" db="EMBL/GenBank/DDBJ databases">
        <title>Draft Whole-Genome sequence of the green sulfur bacterium Chlorobaculum thiosulfatiphilum DSM 249.</title>
        <authorList>
            <person name="Meyer T.E."/>
            <person name="Kyndt J.A."/>
        </authorList>
    </citation>
    <scope>NUCLEOTIDE SEQUENCE [LARGE SCALE GENOMIC DNA]</scope>
    <source>
        <strain evidence="1 2">DSM 249</strain>
    </source>
</reference>
<dbReference type="RefSeq" id="WP_139457813.1">
    <property type="nucleotide sequence ID" value="NZ_VDCH01000037.1"/>
</dbReference>
<comment type="caution">
    <text evidence="1">The sequence shown here is derived from an EMBL/GenBank/DDBJ whole genome shotgun (WGS) entry which is preliminary data.</text>
</comment>
<evidence type="ECO:0000313" key="2">
    <source>
        <dbReference type="Proteomes" id="UP000308271"/>
    </source>
</evidence>
<dbReference type="CDD" id="cd09642">
    <property type="entry name" value="Cas8c_I-C"/>
    <property type="match status" value="1"/>
</dbReference>
<name>A0A5C4S1E5_CHLTI</name>
<dbReference type="NCBIfam" id="TIGR01863">
    <property type="entry name" value="cas_Csd1"/>
    <property type="match status" value="1"/>
</dbReference>
<protein>
    <submittedName>
        <fullName evidence="1">Type I-C CRISPR-associated protein Cas8c/Csd1</fullName>
    </submittedName>
</protein>
<dbReference type="OrthoDB" id="9778918at2"/>
<sequence length="575" mass="64864">MILQALYNYYRQKADDPESGIAPPGFEWKEIPFIIVLDHDGSFIALEDTRKGKKKRGEAYLLPKSIARSGSNAWMTSNLLWDHYGYVLGAPRGGDAKSIEMAKKQLAAFIQKIKSLSESLGTDDGVAAVISFYENGEYNKVSSSDNWRECMKVIGCNMSFRLDDEILLIPCRQNVRSYIDSLESNHSDEEGGAICLLTGRYGPIARIHSDTPINKDSKKIVSFQRNSGYDSYGKEQAYNAPISKSAEFAYSTALNWLLARNSQNRAQIGDITIVFWAEKKSELELQFPSFFCFPSPDDPDVDVRAVAALKSNASFASKNGSAARFYVLGLGPNAARISVRFWHESTDSEIADAIRQHYEDIDVVRSIYDTGYYSVFWLLSAMAAENKIDNIPQNMASQIVRAIITGEAYPLTMLHQTVLRIRAMRNVRRMQAGILKAYLNRSSRIHSFKEKEVISVSLDETNVNAGYLFGRLFAVLEKIQEQGVPGINSTIRDHYYATASSTPATVFPQLLKMKNYHLEKIKFRGVRRKYEKLLAEIINRIPPDMPSGLVMEEQARFAIGYYHQKCDLNKSLIIQ</sequence>
<dbReference type="Pfam" id="PF09709">
    <property type="entry name" value="Cas_Csd1"/>
    <property type="match status" value="1"/>
</dbReference>
<gene>
    <name evidence="1" type="primary">cas8c</name>
    <name evidence="1" type="ORF">FGF66_11700</name>
</gene>
<proteinExistence type="predicted"/>
<dbReference type="InterPro" id="IPR010144">
    <property type="entry name" value="CRISPR-assoc_prot_Csd1-typ"/>
</dbReference>